<gene>
    <name evidence="2" type="ORF">GMST_00040</name>
</gene>
<organism evidence="2 3">
    <name type="scientific">Geomonas silvestris</name>
    <dbReference type="NCBI Taxonomy" id="2740184"/>
    <lineage>
        <taxon>Bacteria</taxon>
        <taxon>Pseudomonadati</taxon>
        <taxon>Thermodesulfobacteriota</taxon>
        <taxon>Desulfuromonadia</taxon>
        <taxon>Geobacterales</taxon>
        <taxon>Geobacteraceae</taxon>
        <taxon>Geomonas</taxon>
    </lineage>
</organism>
<dbReference type="EMBL" id="BLXX01000001">
    <property type="protein sequence ID" value="GFO57679.1"/>
    <property type="molecule type" value="Genomic_DNA"/>
</dbReference>
<reference evidence="3" key="1">
    <citation type="submission" date="2020-06" db="EMBL/GenBank/DDBJ databases">
        <title>Draft genomic sequence of Geomonas sp. Red330.</title>
        <authorList>
            <person name="Itoh H."/>
            <person name="Zhenxing X."/>
            <person name="Ushijima N."/>
            <person name="Masuda Y."/>
            <person name="Shiratori Y."/>
            <person name="Senoo K."/>
        </authorList>
    </citation>
    <scope>NUCLEOTIDE SEQUENCE [LARGE SCALE GENOMIC DNA]</scope>
    <source>
        <strain evidence="3">Red330</strain>
    </source>
</reference>
<evidence type="ECO:0000313" key="3">
    <source>
        <dbReference type="Proteomes" id="UP000556026"/>
    </source>
</evidence>
<dbReference type="AlphaFoldDB" id="A0A6V8MDC0"/>
<dbReference type="Proteomes" id="UP000556026">
    <property type="component" value="Unassembled WGS sequence"/>
</dbReference>
<sequence>MLPTDKEALHAGLQEAEAAGCVRLVWHKGYDSHILQRIELSDPVSLSRYLGIPLARHKAEEARGVLTGMLSGREAWIQDWVESLLDRWCVNQKYCGLRPGDLTTASLLVTALEAVAARRHLNLDMRTFSTRELGNSKAMERLVSRFVVVWKKYHPSDYCTKELLASLGLFKFPQPLYLRGAVFLQLPNKRLDCGGIEPFLGIPPQAIVGVSLVREPQYLLTIENYPSFYRYAAEVKDSGIVIFTGGFPAPALVDVLRWFDQVIPERVPFFHWGDIDEGGLKIVAFLSGALRRRVQPHLMTPELLKIHGQPPKTALRKQEVRRIAERYPALSELAQALLDLTPTRVLEQEAIDPVTPLLALV</sequence>
<comment type="caution">
    <text evidence="2">The sequence shown here is derived from an EMBL/GenBank/DDBJ whole genome shotgun (WGS) entry which is preliminary data.</text>
</comment>
<evidence type="ECO:0000313" key="2">
    <source>
        <dbReference type="EMBL" id="GFO57679.1"/>
    </source>
</evidence>
<evidence type="ECO:0000259" key="1">
    <source>
        <dbReference type="Pfam" id="PF09983"/>
    </source>
</evidence>
<dbReference type="InterPro" id="IPR024534">
    <property type="entry name" value="JetD_C"/>
</dbReference>
<feature type="domain" description="Wadjet protein JetD C-terminal" evidence="1">
    <location>
        <begin position="214"/>
        <end position="353"/>
    </location>
</feature>
<accession>A0A6V8MDC0</accession>
<dbReference type="Pfam" id="PF09983">
    <property type="entry name" value="JetD_C"/>
    <property type="match status" value="1"/>
</dbReference>
<name>A0A6V8MDC0_9BACT</name>
<proteinExistence type="predicted"/>
<protein>
    <recommendedName>
        <fullName evidence="1">Wadjet protein JetD C-terminal domain-containing protein</fullName>
    </recommendedName>
</protein>
<keyword evidence="3" id="KW-1185">Reference proteome</keyword>